<dbReference type="AlphaFoldDB" id="A0A2P6QL13"/>
<evidence type="ECO:0000313" key="3">
    <source>
        <dbReference type="Proteomes" id="UP000238479"/>
    </source>
</evidence>
<dbReference type="EMBL" id="PDCK01000043">
    <property type="protein sequence ID" value="PRQ34867.1"/>
    <property type="molecule type" value="Genomic_DNA"/>
</dbReference>
<dbReference type="Proteomes" id="UP000238479">
    <property type="component" value="Chromosome 5"/>
</dbReference>
<keyword evidence="1" id="KW-0472">Membrane</keyword>
<gene>
    <name evidence="2" type="ORF">RchiOBHm_Chr5g0073791</name>
</gene>
<keyword evidence="1" id="KW-0812">Transmembrane</keyword>
<organism evidence="2 3">
    <name type="scientific">Rosa chinensis</name>
    <name type="common">China rose</name>
    <dbReference type="NCBI Taxonomy" id="74649"/>
    <lineage>
        <taxon>Eukaryota</taxon>
        <taxon>Viridiplantae</taxon>
        <taxon>Streptophyta</taxon>
        <taxon>Embryophyta</taxon>
        <taxon>Tracheophyta</taxon>
        <taxon>Spermatophyta</taxon>
        <taxon>Magnoliopsida</taxon>
        <taxon>eudicotyledons</taxon>
        <taxon>Gunneridae</taxon>
        <taxon>Pentapetalae</taxon>
        <taxon>rosids</taxon>
        <taxon>fabids</taxon>
        <taxon>Rosales</taxon>
        <taxon>Rosaceae</taxon>
        <taxon>Rosoideae</taxon>
        <taxon>Rosoideae incertae sedis</taxon>
        <taxon>Rosa</taxon>
    </lineage>
</organism>
<evidence type="ECO:0000256" key="1">
    <source>
        <dbReference type="SAM" id="Phobius"/>
    </source>
</evidence>
<name>A0A2P6QL13_ROSCH</name>
<dbReference type="Gramene" id="PRQ34867">
    <property type="protein sequence ID" value="PRQ34867"/>
    <property type="gene ID" value="RchiOBHm_Chr5g0073791"/>
</dbReference>
<feature type="transmembrane region" description="Helical" evidence="1">
    <location>
        <begin position="49"/>
        <end position="65"/>
    </location>
</feature>
<dbReference type="STRING" id="74649.A0A2P6QL13"/>
<keyword evidence="3" id="KW-1185">Reference proteome</keyword>
<accession>A0A2P6QL13</accession>
<keyword evidence="1" id="KW-1133">Transmembrane helix</keyword>
<reference evidence="2 3" key="1">
    <citation type="journal article" date="2018" name="Nat. Genet.">
        <title>The Rosa genome provides new insights in the design of modern roses.</title>
        <authorList>
            <person name="Bendahmane M."/>
        </authorList>
    </citation>
    <scope>NUCLEOTIDE SEQUENCE [LARGE SCALE GENOMIC DNA]</scope>
    <source>
        <strain evidence="3">cv. Old Blush</strain>
    </source>
</reference>
<protein>
    <submittedName>
        <fullName evidence="2">Putative trichome birefringence-like family</fullName>
    </submittedName>
</protein>
<evidence type="ECO:0000313" key="2">
    <source>
        <dbReference type="EMBL" id="PRQ34867.1"/>
    </source>
</evidence>
<proteinExistence type="predicted"/>
<comment type="caution">
    <text evidence="2">The sequence shown here is derived from an EMBL/GenBank/DDBJ whole genome shotgun (WGS) entry which is preliminary data.</text>
</comment>
<sequence length="66" mass="7998">MKWRWQPQDCEIPRNQWESMLCMSMGAIKDSNKVYVTHRRRITKEKGNYSFRFVLILLITGLQVYC</sequence>